<reference evidence="1" key="2">
    <citation type="journal article" date="2020" name="Microorganisms">
        <title>Osmotic Adaptation and Compatible Solute Biosynthesis of Phototrophic Bacteria as Revealed from Genome Analyses.</title>
        <authorList>
            <person name="Imhoff J.F."/>
            <person name="Rahn T."/>
            <person name="Kunzel S."/>
            <person name="Keller A."/>
            <person name="Neulinger S.C."/>
        </authorList>
    </citation>
    <scope>NUCLEOTIDE SEQUENCE</scope>
    <source>
        <strain evidence="1">IM 151</strain>
    </source>
</reference>
<reference evidence="1" key="1">
    <citation type="submission" date="2017-08" db="EMBL/GenBank/DDBJ databases">
        <authorList>
            <person name="Imhoff J.F."/>
            <person name="Rahn T."/>
            <person name="Kuenzel S."/>
            <person name="Neulinger S.C."/>
        </authorList>
    </citation>
    <scope>NUCLEOTIDE SEQUENCE</scope>
    <source>
        <strain evidence="1">IM 151</strain>
    </source>
</reference>
<evidence type="ECO:0000313" key="1">
    <source>
        <dbReference type="EMBL" id="MBK1713083.1"/>
    </source>
</evidence>
<protein>
    <recommendedName>
        <fullName evidence="3">Galactosyl transferase</fullName>
    </recommendedName>
</protein>
<organism evidence="1 2">
    <name type="scientific">Rubrivivax gelatinosus</name>
    <name type="common">Rhodocyclus gelatinosus</name>
    <name type="synonym">Rhodopseudomonas gelatinosa</name>
    <dbReference type="NCBI Taxonomy" id="28068"/>
    <lineage>
        <taxon>Bacteria</taxon>
        <taxon>Pseudomonadati</taxon>
        <taxon>Pseudomonadota</taxon>
        <taxon>Betaproteobacteria</taxon>
        <taxon>Burkholderiales</taxon>
        <taxon>Sphaerotilaceae</taxon>
        <taxon>Rubrivivax</taxon>
    </lineage>
</organism>
<evidence type="ECO:0000313" key="2">
    <source>
        <dbReference type="Proteomes" id="UP001041814"/>
    </source>
</evidence>
<comment type="caution">
    <text evidence="1">The sequence shown here is derived from an EMBL/GenBank/DDBJ whole genome shotgun (WGS) entry which is preliminary data.</text>
</comment>
<proteinExistence type="predicted"/>
<accession>A0ABS1DSZ8</accession>
<dbReference type="RefSeq" id="WP_200378538.1">
    <property type="nucleotide sequence ID" value="NZ_NRRU01000030.1"/>
</dbReference>
<dbReference type="EMBL" id="NRRU01000030">
    <property type="protein sequence ID" value="MBK1713083.1"/>
    <property type="molecule type" value="Genomic_DNA"/>
</dbReference>
<keyword evidence="2" id="KW-1185">Reference proteome</keyword>
<name>A0ABS1DSZ8_RUBGE</name>
<evidence type="ECO:0008006" key="3">
    <source>
        <dbReference type="Google" id="ProtNLM"/>
    </source>
</evidence>
<sequence length="260" mass="28984">MLTFVVPVRHQDSVSDWGKVNAYLRATFASIAAQIHPDWRAVVVANRGAALPPLPDRFTELRVEFPCPVLPGADRPKEELYNAIRDDKGGRVWAGLKTVEPRGHVMVVDYDDFVSRRLAATAAAAPDAAGWYVADGYLYDGSDIVMKRRQFDELCGTSLIVHARHFYPGAGADERHFVRHIHGSHKFIKKILREQGDPLIPLPYPGAMYRVGHAQASSGSAGLRQHLSPGQLLRHPWDGVRRISRLRRLDAALQQEFLAA</sequence>
<gene>
    <name evidence="1" type="ORF">CKO43_09860</name>
</gene>
<dbReference type="Proteomes" id="UP001041814">
    <property type="component" value="Unassembled WGS sequence"/>
</dbReference>